<keyword evidence="3 8" id="KW-0418">Kinase</keyword>
<keyword evidence="1" id="KW-0808">Transferase</keyword>
<dbReference type="PROSITE" id="PS00107">
    <property type="entry name" value="PROTEIN_KINASE_ATP"/>
    <property type="match status" value="1"/>
</dbReference>
<feature type="domain" description="Protein kinase" evidence="7">
    <location>
        <begin position="355"/>
        <end position="616"/>
    </location>
</feature>
<evidence type="ECO:0000256" key="3">
    <source>
        <dbReference type="ARBA" id="ARBA00022777"/>
    </source>
</evidence>
<dbReference type="Pfam" id="PF00069">
    <property type="entry name" value="Pkinase"/>
    <property type="match status" value="1"/>
</dbReference>
<dbReference type="InterPro" id="IPR017441">
    <property type="entry name" value="Protein_kinase_ATP_BS"/>
</dbReference>
<evidence type="ECO:0000313" key="9">
    <source>
        <dbReference type="Proteomes" id="UP000268313"/>
    </source>
</evidence>
<dbReference type="CDD" id="cd14014">
    <property type="entry name" value="STKc_PknB_like"/>
    <property type="match status" value="1"/>
</dbReference>
<dbReference type="PANTHER" id="PTHR43289:SF6">
    <property type="entry name" value="SERINE_THREONINE-PROTEIN KINASE NEKL-3"/>
    <property type="match status" value="1"/>
</dbReference>
<dbReference type="EMBL" id="RAWE01000001">
    <property type="protein sequence ID" value="RKH07919.1"/>
    <property type="molecule type" value="Genomic_DNA"/>
</dbReference>
<feature type="region of interest" description="Disordered" evidence="6">
    <location>
        <begin position="189"/>
        <end position="220"/>
    </location>
</feature>
<dbReference type="InterPro" id="IPR011009">
    <property type="entry name" value="Kinase-like_dom_sf"/>
</dbReference>
<keyword evidence="2 5" id="KW-0547">Nucleotide-binding</keyword>
<reference evidence="9" key="1">
    <citation type="submission" date="2018-09" db="EMBL/GenBank/DDBJ databases">
        <authorList>
            <person name="Livingstone P.G."/>
            <person name="Whitworth D.E."/>
        </authorList>
    </citation>
    <scope>NUCLEOTIDE SEQUENCE [LARGE SCALE GENOMIC DNA]</scope>
    <source>
        <strain evidence="9">CA043D</strain>
    </source>
</reference>
<dbReference type="PROSITE" id="PS50011">
    <property type="entry name" value="PROTEIN_KINASE_DOM"/>
    <property type="match status" value="1"/>
</dbReference>
<dbReference type="AlphaFoldDB" id="A0A3A8KLA6"/>
<proteinExistence type="predicted"/>
<dbReference type="PANTHER" id="PTHR43289">
    <property type="entry name" value="MITOGEN-ACTIVATED PROTEIN KINASE KINASE KINASE 20-RELATED"/>
    <property type="match status" value="1"/>
</dbReference>
<dbReference type="InterPro" id="IPR008271">
    <property type="entry name" value="Ser/Thr_kinase_AS"/>
</dbReference>
<dbReference type="SMART" id="SM00220">
    <property type="entry name" value="S_TKc"/>
    <property type="match status" value="1"/>
</dbReference>
<evidence type="ECO:0000256" key="1">
    <source>
        <dbReference type="ARBA" id="ARBA00022679"/>
    </source>
</evidence>
<dbReference type="GO" id="GO:0004674">
    <property type="term" value="F:protein serine/threonine kinase activity"/>
    <property type="evidence" value="ECO:0007669"/>
    <property type="project" value="TreeGrafter"/>
</dbReference>
<evidence type="ECO:0000256" key="2">
    <source>
        <dbReference type="ARBA" id="ARBA00022741"/>
    </source>
</evidence>
<comment type="caution">
    <text evidence="8">The sequence shown here is derived from an EMBL/GenBank/DDBJ whole genome shotgun (WGS) entry which is preliminary data.</text>
</comment>
<name>A0A3A8KLA6_9BACT</name>
<dbReference type="InterPro" id="IPR019734">
    <property type="entry name" value="TPR_rpt"/>
</dbReference>
<dbReference type="PROSITE" id="PS00108">
    <property type="entry name" value="PROTEIN_KINASE_ST"/>
    <property type="match status" value="1"/>
</dbReference>
<feature type="binding site" evidence="5">
    <location>
        <position position="384"/>
    </location>
    <ligand>
        <name>ATP</name>
        <dbReference type="ChEBI" id="CHEBI:30616"/>
    </ligand>
</feature>
<accession>A0A3A8KLA6</accession>
<evidence type="ECO:0000259" key="7">
    <source>
        <dbReference type="PROSITE" id="PS50011"/>
    </source>
</evidence>
<dbReference type="SUPFAM" id="SSF48452">
    <property type="entry name" value="TPR-like"/>
    <property type="match status" value="2"/>
</dbReference>
<dbReference type="SMART" id="SM00028">
    <property type="entry name" value="TPR"/>
    <property type="match status" value="3"/>
</dbReference>
<dbReference type="InterPro" id="IPR011990">
    <property type="entry name" value="TPR-like_helical_dom_sf"/>
</dbReference>
<dbReference type="Gene3D" id="3.30.200.20">
    <property type="entry name" value="Phosphorylase Kinase, domain 1"/>
    <property type="match status" value="1"/>
</dbReference>
<dbReference type="GO" id="GO:0005524">
    <property type="term" value="F:ATP binding"/>
    <property type="evidence" value="ECO:0007669"/>
    <property type="project" value="UniProtKB-UniRule"/>
</dbReference>
<evidence type="ECO:0000256" key="5">
    <source>
        <dbReference type="PROSITE-ProRule" id="PRU10141"/>
    </source>
</evidence>
<organism evidence="8 9">
    <name type="scientific">Corallococcus carmarthensis</name>
    <dbReference type="NCBI Taxonomy" id="2316728"/>
    <lineage>
        <taxon>Bacteria</taxon>
        <taxon>Pseudomonadati</taxon>
        <taxon>Myxococcota</taxon>
        <taxon>Myxococcia</taxon>
        <taxon>Myxococcales</taxon>
        <taxon>Cystobacterineae</taxon>
        <taxon>Myxococcaceae</taxon>
        <taxon>Corallococcus</taxon>
    </lineage>
</organism>
<evidence type="ECO:0000256" key="6">
    <source>
        <dbReference type="SAM" id="MobiDB-lite"/>
    </source>
</evidence>
<keyword evidence="9" id="KW-1185">Reference proteome</keyword>
<gene>
    <name evidence="8" type="ORF">D7X32_00535</name>
</gene>
<dbReference type="SUPFAM" id="SSF56112">
    <property type="entry name" value="Protein kinase-like (PK-like)"/>
    <property type="match status" value="1"/>
</dbReference>
<evidence type="ECO:0000256" key="4">
    <source>
        <dbReference type="ARBA" id="ARBA00022840"/>
    </source>
</evidence>
<dbReference type="Proteomes" id="UP000268313">
    <property type="component" value="Unassembled WGS sequence"/>
</dbReference>
<protein>
    <submittedName>
        <fullName evidence="8">Serine/threonine-protein kinase</fullName>
    </submittedName>
</protein>
<dbReference type="Gene3D" id="1.25.40.10">
    <property type="entry name" value="Tetratricopeptide repeat domain"/>
    <property type="match status" value="3"/>
</dbReference>
<keyword evidence="4 5" id="KW-0067">ATP-binding</keyword>
<sequence>MTSPEVETARPSALEAVWTSLPAGTDLRAPGADSTVRGFSGTGKSLAPSAFSRSCTRAEHASSESWRPGSMESCPRSAVFAPIVAIISSGPAGNAFAGTERTCLKMSGSVSRAAFGTVRPASVNTRTGSLHNCSMRAGSPRAAWRMGAAAWSRSWTERISGMVFPPRATLRTGASGVVARSCVNEQQPCHPRVAPHAGAPVGRQRPGLTPWRPRVPSRPEGVCHSRTTVCRCGTARPARVAQSGSRVPIIPGKMDSPDAPLLELAVRRGLLSEDVRQALPRDTPEAPPGHRYGPRIDGLIRAGHLDEAVVRALLAELAAVEDTRGAPPARTGPLGPVPLIGASQPSFASLVDGRYAPLRLLGRGGMGSVYEARDLRLGRTVALKLLHVRDERTVSRVLREARAQARVQHPNVCAVYDAGVRAGQSYVVMEYLPGQPLHVALPHLSLPDKLHIVRQVAEALHAAHRLGVVHRDVKPSNVMVERREEGRWHATMTDFGLARGPGDPEGPSATGGVLGTPAYMPPEQARGRGGPLDPRADVYGLGALLYHLLTGAPPFSGDNVEQILLRVLHEEPVAPRRRCPSLPRPLETLTLQCLCKDVNGRYASARAVSEDLRRYLKGEPLRARRASWRRRAWRWIRDHRTLATSLLLVLLGAGALGGLMARERAMAQRRAALARRLAQEVETSELFLRAVYSLPLHDVRTEEGVVRERMGRISAELTHLTGLEAALAHHALGRAHLALREYASAVHHLRAALEGGVEESDVHLALGQALGARYEQARRQAEQPGDKQERETTLRRLDADFLAPARFHLRQGMSTSPEPKPYDEGLLDLYSQQYAAARSKAQEALRTEAWRYEARKLAADTWFAQGLHHELMTEHALARDAYERAESLYAAASDMARSDTTLLLAQARLWTQRLVLDMYQGRPPLPAYERVLEACQRAALTHPEHPELAEYEYAAHVTLARHALDRGGDPLPFIEKALVAARRTLELEHRDPWAHRKLAETHLLQALHALQRGLPTESLLEAAGSHAREAATLAPRSSTTWATLGNLRALQGLSRLQRGEAAGPSLREALTAYKKALELEPDSQFAHENLARFYSGLIEQEQQQGRPFEALSAEARPLMDRALALAPGSHLLHRYRAAISASEGERAWRDGHEARAPLDAARADLETALALNPGDAESHGLLARVLRLRALAWPGPGAKALLTQALAEAEKAVLLNPTEDAHPLELTRVLVLMSRHEHRGGARHASLLARATKSAGKVRGPRSHEAHALLVPLARERQRP</sequence>
<feature type="region of interest" description="Disordered" evidence="6">
    <location>
        <begin position="1254"/>
        <end position="1280"/>
    </location>
</feature>
<dbReference type="InterPro" id="IPR000719">
    <property type="entry name" value="Prot_kinase_dom"/>
</dbReference>
<evidence type="ECO:0000313" key="8">
    <source>
        <dbReference type="EMBL" id="RKH07919.1"/>
    </source>
</evidence>
<dbReference type="Gene3D" id="1.10.510.10">
    <property type="entry name" value="Transferase(Phosphotransferase) domain 1"/>
    <property type="match status" value="1"/>
</dbReference>